<dbReference type="AlphaFoldDB" id="A0A6P2D737"/>
<accession>A0A6P2D737</accession>
<dbReference type="NCBIfam" id="TIGR03067">
    <property type="entry name" value="Planc_TIGR03067"/>
    <property type="match status" value="1"/>
</dbReference>
<evidence type="ECO:0000256" key="2">
    <source>
        <dbReference type="SAM" id="SignalP"/>
    </source>
</evidence>
<keyword evidence="4" id="KW-1185">Reference proteome</keyword>
<organism evidence="3 4">
    <name type="scientific">Gemmata massiliana</name>
    <dbReference type="NCBI Taxonomy" id="1210884"/>
    <lineage>
        <taxon>Bacteria</taxon>
        <taxon>Pseudomonadati</taxon>
        <taxon>Planctomycetota</taxon>
        <taxon>Planctomycetia</taxon>
        <taxon>Gemmatales</taxon>
        <taxon>Gemmataceae</taxon>
        <taxon>Gemmata</taxon>
    </lineage>
</organism>
<feature type="chain" id="PRO_5026664244" description="TIGR03067 domain-containing protein" evidence="2">
    <location>
        <begin position="23"/>
        <end position="168"/>
    </location>
</feature>
<dbReference type="Proteomes" id="UP000464178">
    <property type="component" value="Chromosome"/>
</dbReference>
<feature type="signal peptide" evidence="2">
    <location>
        <begin position="1"/>
        <end position="22"/>
    </location>
</feature>
<keyword evidence="2" id="KW-0732">Signal</keyword>
<evidence type="ECO:0000313" key="3">
    <source>
        <dbReference type="EMBL" id="VTR96737.1"/>
    </source>
</evidence>
<dbReference type="KEGG" id="gms:SOIL9_10710"/>
<proteinExistence type="predicted"/>
<reference evidence="3 4" key="1">
    <citation type="submission" date="2019-05" db="EMBL/GenBank/DDBJ databases">
        <authorList>
            <consortium name="Science for Life Laboratories"/>
        </authorList>
    </citation>
    <scope>NUCLEOTIDE SEQUENCE [LARGE SCALE GENOMIC DNA]</scope>
    <source>
        <strain evidence="3">Soil9</strain>
    </source>
</reference>
<name>A0A6P2D737_9BACT</name>
<gene>
    <name evidence="3" type="ORF">SOIL9_10710</name>
</gene>
<evidence type="ECO:0000313" key="4">
    <source>
        <dbReference type="Proteomes" id="UP000464178"/>
    </source>
</evidence>
<feature type="region of interest" description="Disordered" evidence="1">
    <location>
        <begin position="23"/>
        <end position="48"/>
    </location>
</feature>
<dbReference type="RefSeq" id="WP_162670890.1">
    <property type="nucleotide sequence ID" value="NZ_LR593886.1"/>
</dbReference>
<protein>
    <recommendedName>
        <fullName evidence="5">TIGR03067 domain-containing protein</fullName>
    </recommendedName>
</protein>
<sequence>MTNRHLIAAAFLCVLPFGLSGAAPLGDPPQKTDPPAPDSADVKKRKAEQEELKARDLKKLQGKWVVVREVIAGTLQEGDRGHRIFKDNTLRVNRVTEGAFTIDTSVRPKCLTLTYTDEKQRKRTVAYIYSFDDDHLLLGGRFPHFNEDRPLPDFAYAATFLRLERAKE</sequence>
<dbReference type="InterPro" id="IPR017504">
    <property type="entry name" value="CHP03067_Planctomycetes"/>
</dbReference>
<evidence type="ECO:0008006" key="5">
    <source>
        <dbReference type="Google" id="ProtNLM"/>
    </source>
</evidence>
<evidence type="ECO:0000256" key="1">
    <source>
        <dbReference type="SAM" id="MobiDB-lite"/>
    </source>
</evidence>
<dbReference type="EMBL" id="LR593886">
    <property type="protein sequence ID" value="VTR96737.1"/>
    <property type="molecule type" value="Genomic_DNA"/>
</dbReference>